<dbReference type="PANTHER" id="PTHR34297:SF1">
    <property type="entry name" value="ASP23_GLS24 FAMILY ENVELOPE STRESS RESPONSE PROTEIN"/>
    <property type="match status" value="1"/>
</dbReference>
<dbReference type="Proteomes" id="UP000562464">
    <property type="component" value="Unassembled WGS sequence"/>
</dbReference>
<evidence type="ECO:0000313" key="3">
    <source>
        <dbReference type="Proteomes" id="UP000562464"/>
    </source>
</evidence>
<evidence type="ECO:0000313" key="2">
    <source>
        <dbReference type="EMBL" id="MBB5887498.1"/>
    </source>
</evidence>
<reference evidence="2 3" key="1">
    <citation type="submission" date="2020-08" db="EMBL/GenBank/DDBJ databases">
        <title>Genomic Encyclopedia of Type Strains, Phase IV (KMG-IV): sequencing the most valuable type-strain genomes for metagenomic binning, comparative biology and taxonomic classification.</title>
        <authorList>
            <person name="Goeker M."/>
        </authorList>
    </citation>
    <scope>NUCLEOTIDE SEQUENCE [LARGE SCALE GENOMIC DNA]</scope>
    <source>
        <strain evidence="2 3">DSM 14925</strain>
    </source>
</reference>
<dbReference type="PANTHER" id="PTHR34297">
    <property type="entry name" value="HYPOTHETICAL CYTOSOLIC PROTEIN-RELATED"/>
    <property type="match status" value="1"/>
</dbReference>
<comment type="caution">
    <text evidence="2">The sequence shown here is derived from an EMBL/GenBank/DDBJ whole genome shotgun (WGS) entry which is preliminary data.</text>
</comment>
<protein>
    <submittedName>
        <fullName evidence="2">Putative alkaline shock family protein YloU</fullName>
    </submittedName>
</protein>
<dbReference type="AlphaFoldDB" id="A0A841C6Y3"/>
<dbReference type="RefSeq" id="WP_183538745.1">
    <property type="nucleotide sequence ID" value="NZ_JACHHV010000004.1"/>
</dbReference>
<proteinExistence type="inferred from homology"/>
<dbReference type="Pfam" id="PF03780">
    <property type="entry name" value="Asp23"/>
    <property type="match status" value="1"/>
</dbReference>
<dbReference type="EMBL" id="JACHHV010000004">
    <property type="protein sequence ID" value="MBB5887498.1"/>
    <property type="molecule type" value="Genomic_DNA"/>
</dbReference>
<accession>A0A841C6Y3</accession>
<keyword evidence="3" id="KW-1185">Reference proteome</keyword>
<name>A0A841C6Y3_9LACT</name>
<comment type="similarity">
    <text evidence="1">Belongs to the asp23 family.</text>
</comment>
<organism evidence="2 3">
    <name type="scientific">Lactovum miscens</name>
    <dbReference type="NCBI Taxonomy" id="190387"/>
    <lineage>
        <taxon>Bacteria</taxon>
        <taxon>Bacillati</taxon>
        <taxon>Bacillota</taxon>
        <taxon>Bacilli</taxon>
        <taxon>Lactobacillales</taxon>
        <taxon>Streptococcaceae</taxon>
        <taxon>Lactovum</taxon>
    </lineage>
</organism>
<sequence>MAELENLGEVVIAPEVLEVIIGVSASKVDGVYSLRNKRTFETLGKKAEGKGVYIKAEDESISVDIYIFVTEGDRVPEVAQNIQREVKERVLGLTEVVIDNVNVHIMGIIPADTKKPDFADLFKEGFFDAN</sequence>
<dbReference type="InterPro" id="IPR005531">
    <property type="entry name" value="Asp23"/>
</dbReference>
<gene>
    <name evidence="2" type="ORF">HNQ37_000369</name>
</gene>
<evidence type="ECO:0000256" key="1">
    <source>
        <dbReference type="ARBA" id="ARBA00005721"/>
    </source>
</evidence>